<evidence type="ECO:0000313" key="7">
    <source>
        <dbReference type="Proteomes" id="UP000538929"/>
    </source>
</evidence>
<evidence type="ECO:0000256" key="3">
    <source>
        <dbReference type="ARBA" id="ARBA00022777"/>
    </source>
</evidence>
<keyword evidence="7" id="KW-1185">Reference proteome</keyword>
<dbReference type="InterPro" id="IPR040999">
    <property type="entry name" value="Mak_N_cap"/>
</dbReference>
<feature type="domain" description="Maltokinase N-terminal cap" evidence="5">
    <location>
        <begin position="2"/>
        <end position="52"/>
    </location>
</feature>
<evidence type="ECO:0000256" key="2">
    <source>
        <dbReference type="ARBA" id="ARBA00022741"/>
    </source>
</evidence>
<dbReference type="Proteomes" id="UP000538929">
    <property type="component" value="Unassembled WGS sequence"/>
</dbReference>
<evidence type="ECO:0000256" key="1">
    <source>
        <dbReference type="ARBA" id="ARBA00022679"/>
    </source>
</evidence>
<keyword evidence="2" id="KW-0547">Nucleotide-binding</keyword>
<name>A0A7W3TE03_9ACTN</name>
<protein>
    <recommendedName>
        <fullName evidence="5">Maltokinase N-terminal cap domain-containing protein</fullName>
    </recommendedName>
</protein>
<evidence type="ECO:0000259" key="5">
    <source>
        <dbReference type="Pfam" id="PF18085"/>
    </source>
</evidence>
<sequence>MGFEAFLVEGDDGVLRHVPMTYRGAPLEGAEEFPLGTTEHSVLGRRWVYDACGGPVGVTAMIRCALGRQDQAE</sequence>
<dbReference type="GO" id="GO:0005524">
    <property type="term" value="F:ATP binding"/>
    <property type="evidence" value="ECO:0007669"/>
    <property type="project" value="UniProtKB-KW"/>
</dbReference>
<keyword evidence="4" id="KW-0067">ATP-binding</keyword>
<keyword evidence="3" id="KW-0418">Kinase</keyword>
<keyword evidence="1" id="KW-0808">Transferase</keyword>
<dbReference type="AlphaFoldDB" id="A0A7W3TE03"/>
<reference evidence="7" key="1">
    <citation type="submission" date="2019-10" db="EMBL/GenBank/DDBJ databases">
        <title>Streptomyces sp. nov., a novel actinobacterium isolated from alkaline environment.</title>
        <authorList>
            <person name="Golinska P."/>
        </authorList>
    </citation>
    <scope>NUCLEOTIDE SEQUENCE [LARGE SCALE GENOMIC DNA]</scope>
    <source>
        <strain evidence="7">DSM 42118</strain>
    </source>
</reference>
<evidence type="ECO:0000313" key="6">
    <source>
        <dbReference type="EMBL" id="MBB0244925.1"/>
    </source>
</evidence>
<organism evidence="6 7">
    <name type="scientific">Streptomyces alkaliphilus</name>
    <dbReference type="NCBI Taxonomy" id="1472722"/>
    <lineage>
        <taxon>Bacteria</taxon>
        <taxon>Bacillati</taxon>
        <taxon>Actinomycetota</taxon>
        <taxon>Actinomycetes</taxon>
        <taxon>Kitasatosporales</taxon>
        <taxon>Streptomycetaceae</taxon>
        <taxon>Streptomyces</taxon>
    </lineage>
</organism>
<dbReference type="GO" id="GO:0016301">
    <property type="term" value="F:kinase activity"/>
    <property type="evidence" value="ECO:0007669"/>
    <property type="project" value="UniProtKB-KW"/>
</dbReference>
<dbReference type="Pfam" id="PF18085">
    <property type="entry name" value="Mak_N_cap"/>
    <property type="match status" value="1"/>
</dbReference>
<accession>A0A7W3TE03</accession>
<proteinExistence type="predicted"/>
<dbReference type="EMBL" id="VKHT01000347">
    <property type="protein sequence ID" value="MBB0244925.1"/>
    <property type="molecule type" value="Genomic_DNA"/>
</dbReference>
<comment type="caution">
    <text evidence="6">The sequence shown here is derived from an EMBL/GenBank/DDBJ whole genome shotgun (WGS) entry which is preliminary data.</text>
</comment>
<gene>
    <name evidence="6" type="ORF">FNQ90_12610</name>
</gene>
<evidence type="ECO:0000256" key="4">
    <source>
        <dbReference type="ARBA" id="ARBA00022840"/>
    </source>
</evidence>